<accession>A0A3E2HEI1</accession>
<comment type="caution">
    <text evidence="2">The sequence shown here is derived from an EMBL/GenBank/DDBJ whole genome shotgun (WGS) entry which is preliminary data.</text>
</comment>
<name>A0A3E2HEI1_SCYLI</name>
<reference evidence="2 3" key="1">
    <citation type="submission" date="2018-05" db="EMBL/GenBank/DDBJ databases">
        <title>Draft genome sequence of Scytalidium lignicola DSM 105466, a ubiquitous saprotrophic fungus.</title>
        <authorList>
            <person name="Buettner E."/>
            <person name="Gebauer A.M."/>
            <person name="Hofrichter M."/>
            <person name="Liers C."/>
            <person name="Kellner H."/>
        </authorList>
    </citation>
    <scope>NUCLEOTIDE SEQUENCE [LARGE SCALE GENOMIC DNA]</scope>
    <source>
        <strain evidence="2 3">DSM 105466</strain>
    </source>
</reference>
<keyword evidence="3" id="KW-1185">Reference proteome</keyword>
<evidence type="ECO:0000313" key="3">
    <source>
        <dbReference type="Proteomes" id="UP000258309"/>
    </source>
</evidence>
<feature type="compositionally biased region" description="Pro residues" evidence="1">
    <location>
        <begin position="401"/>
        <end position="422"/>
    </location>
</feature>
<feature type="compositionally biased region" description="Pro residues" evidence="1">
    <location>
        <begin position="616"/>
        <end position="629"/>
    </location>
</feature>
<feature type="compositionally biased region" description="Polar residues" evidence="1">
    <location>
        <begin position="249"/>
        <end position="302"/>
    </location>
</feature>
<feature type="non-terminal residue" evidence="2">
    <location>
        <position position="1"/>
    </location>
</feature>
<dbReference type="STRING" id="5539.A0A3E2HEI1"/>
<feature type="compositionally biased region" description="Polar residues" evidence="1">
    <location>
        <begin position="470"/>
        <end position="493"/>
    </location>
</feature>
<protein>
    <submittedName>
        <fullName evidence="2">Uncharacterized protein</fullName>
    </submittedName>
</protein>
<evidence type="ECO:0000256" key="1">
    <source>
        <dbReference type="SAM" id="MobiDB-lite"/>
    </source>
</evidence>
<sequence>MPFDYEAYQKKCGTLSTEELHREWENYTRQLAGGATSTTTSVLFAPLTAGISLLGLGLSAPRVHNARKKREIIEAGLQARGTTHSTRKRDVIAPVAIAGTLSSITLGLAGPGADLIAGEVVGHGVEYAASHAALDATGAVLEHTHDEHKKKKTAEKMKFQYQNFQAQYLSGQAGSQESLSKAGENLPGQSVDVQTIVAAPFQLEQPNYGYIPPPPAYGAGLTYQPAHYQQQPSQQPPQPPITVLPPNQQLDKNGTVIVSPSDPNSSITEPTLRASSQVSAIHQDPSLNKQDPEPSSSSNDDLYNSEDESTPAPPSVEEEIMYLKARLLQLEIEKREALLNKTTSQDSKTHLEKISEAPKHPELKIIPPTSNPEGTQPYYPPPPASPALNTVSSTVPTQQYYPPPPPSPKPQLQNFPPPPPSPNTQVYSYPPPPPSPRPQVQSYPTPPPTIQSPYTYQPQNYPPALPPRSPSTYQPQNYQTPPNVGVSVQQLNQVIPPKSPNTQQPPYNQRQDSGYFSGPPTLSSPSPYNAPQFAAPPMSSHTATTSPSPAPPPYFPPPPGATPQIGYGGKDYFNQGAEPSGSNPNYGSTPGYQGSHGWVWGTTTAAPTGAVGEPNYGPPPPIPAPWKSS</sequence>
<feature type="compositionally biased region" description="Low complexity" evidence="1">
    <location>
        <begin position="535"/>
        <end position="547"/>
    </location>
</feature>
<feature type="compositionally biased region" description="Low complexity" evidence="1">
    <location>
        <begin position="597"/>
        <end position="615"/>
    </location>
</feature>
<feature type="compositionally biased region" description="Polar residues" evidence="1">
    <location>
        <begin position="500"/>
        <end position="529"/>
    </location>
</feature>
<feature type="non-terminal residue" evidence="2">
    <location>
        <position position="629"/>
    </location>
</feature>
<feature type="compositionally biased region" description="Pro residues" evidence="1">
    <location>
        <begin position="548"/>
        <end position="561"/>
    </location>
</feature>
<gene>
    <name evidence="2" type="ORF">B7463_g4789</name>
</gene>
<feature type="region of interest" description="Disordered" evidence="1">
    <location>
        <begin position="227"/>
        <end position="318"/>
    </location>
</feature>
<feature type="region of interest" description="Disordered" evidence="1">
    <location>
        <begin position="339"/>
        <end position="629"/>
    </location>
</feature>
<proteinExistence type="predicted"/>
<dbReference type="EMBL" id="NCSJ02000073">
    <property type="protein sequence ID" value="RFU31563.1"/>
    <property type="molecule type" value="Genomic_DNA"/>
</dbReference>
<dbReference type="OMA" id="HTDHLKK"/>
<organism evidence="2 3">
    <name type="scientific">Scytalidium lignicola</name>
    <name type="common">Hyphomycete</name>
    <dbReference type="NCBI Taxonomy" id="5539"/>
    <lineage>
        <taxon>Eukaryota</taxon>
        <taxon>Fungi</taxon>
        <taxon>Dikarya</taxon>
        <taxon>Ascomycota</taxon>
        <taxon>Pezizomycotina</taxon>
        <taxon>Leotiomycetes</taxon>
        <taxon>Leotiomycetes incertae sedis</taxon>
        <taxon>Scytalidium</taxon>
    </lineage>
</organism>
<evidence type="ECO:0000313" key="2">
    <source>
        <dbReference type="EMBL" id="RFU31563.1"/>
    </source>
</evidence>
<feature type="compositionally biased region" description="Pro residues" evidence="1">
    <location>
        <begin position="460"/>
        <end position="469"/>
    </location>
</feature>
<feature type="compositionally biased region" description="Pro residues" evidence="1">
    <location>
        <begin position="234"/>
        <end position="243"/>
    </location>
</feature>
<dbReference type="OrthoDB" id="5394233at2759"/>
<dbReference type="Proteomes" id="UP000258309">
    <property type="component" value="Unassembled WGS sequence"/>
</dbReference>
<feature type="compositionally biased region" description="Polar residues" evidence="1">
    <location>
        <begin position="580"/>
        <end position="592"/>
    </location>
</feature>
<dbReference type="AlphaFoldDB" id="A0A3E2HEI1"/>
<feature type="compositionally biased region" description="Basic and acidic residues" evidence="1">
    <location>
        <begin position="347"/>
        <end position="363"/>
    </location>
</feature>